<feature type="region of interest" description="Disordered" evidence="2">
    <location>
        <begin position="59"/>
        <end position="78"/>
    </location>
</feature>
<evidence type="ECO:0000256" key="1">
    <source>
        <dbReference type="ARBA" id="ARBA00007665"/>
    </source>
</evidence>
<dbReference type="AlphaFoldDB" id="A0A5B2XFX6"/>
<proteinExistence type="inferred from homology"/>
<accession>A0A5B2XFX6</accession>
<gene>
    <name evidence="5" type="ORF">F0L68_15700</name>
</gene>
<dbReference type="Gene3D" id="3.30.230.30">
    <property type="entry name" value="Impact, N-terminal domain"/>
    <property type="match status" value="1"/>
</dbReference>
<dbReference type="EMBL" id="VUOB01000026">
    <property type="protein sequence ID" value="KAA2261692.1"/>
    <property type="molecule type" value="Genomic_DNA"/>
</dbReference>
<dbReference type="OrthoDB" id="9813771at2"/>
<evidence type="ECO:0000259" key="3">
    <source>
        <dbReference type="Pfam" id="PF01205"/>
    </source>
</evidence>
<evidence type="ECO:0000256" key="2">
    <source>
        <dbReference type="SAM" id="MobiDB-lite"/>
    </source>
</evidence>
<dbReference type="RefSeq" id="WP_149850313.1">
    <property type="nucleotide sequence ID" value="NZ_VUOB01000026.1"/>
</dbReference>
<dbReference type="Proteomes" id="UP000323454">
    <property type="component" value="Unassembled WGS sequence"/>
</dbReference>
<dbReference type="Pfam" id="PF09186">
    <property type="entry name" value="DUF1949"/>
    <property type="match status" value="1"/>
</dbReference>
<dbReference type="SUPFAM" id="SSF54211">
    <property type="entry name" value="Ribosomal protein S5 domain 2-like"/>
    <property type="match status" value="1"/>
</dbReference>
<dbReference type="InterPro" id="IPR023582">
    <property type="entry name" value="Impact"/>
</dbReference>
<reference evidence="5 6" key="2">
    <citation type="submission" date="2019-09" db="EMBL/GenBank/DDBJ databases">
        <authorList>
            <person name="Jin C."/>
        </authorList>
    </citation>
    <scope>NUCLEOTIDE SEQUENCE [LARGE SCALE GENOMIC DNA]</scope>
    <source>
        <strain evidence="5 6">AN110305</strain>
    </source>
</reference>
<evidence type="ECO:0000259" key="4">
    <source>
        <dbReference type="Pfam" id="PF09186"/>
    </source>
</evidence>
<dbReference type="InterPro" id="IPR015796">
    <property type="entry name" value="Impact_YigZ-like"/>
</dbReference>
<comment type="caution">
    <text evidence="5">The sequence shown here is derived from an EMBL/GenBank/DDBJ whole genome shotgun (WGS) entry which is preliminary data.</text>
</comment>
<dbReference type="InterPro" id="IPR001498">
    <property type="entry name" value="Impact_N"/>
</dbReference>
<comment type="similarity">
    <text evidence="1">Belongs to the IMPACT family.</text>
</comment>
<name>A0A5B2XFX6_9PSEU</name>
<dbReference type="Pfam" id="PF01205">
    <property type="entry name" value="Impact_N"/>
    <property type="match status" value="1"/>
</dbReference>
<keyword evidence="6" id="KW-1185">Reference proteome</keyword>
<evidence type="ECO:0000313" key="5">
    <source>
        <dbReference type="EMBL" id="KAA2261692.1"/>
    </source>
</evidence>
<protein>
    <submittedName>
        <fullName evidence="5">YigZ family protein</fullName>
    </submittedName>
</protein>
<dbReference type="PANTHER" id="PTHR16301">
    <property type="entry name" value="IMPACT-RELATED"/>
    <property type="match status" value="1"/>
</dbReference>
<feature type="domain" description="UPF0029" evidence="4">
    <location>
        <begin position="140"/>
        <end position="195"/>
    </location>
</feature>
<reference evidence="5 6" key="1">
    <citation type="submission" date="2019-09" db="EMBL/GenBank/DDBJ databases">
        <title>Goodfellowia gen. nov., a new genus of the Pseudonocardineae related to Actinoalloteichus, containing Goodfellowia coeruleoviolacea gen. nov., comb. nov. gen. nov., comb. nov.</title>
        <authorList>
            <person name="Labeda D."/>
        </authorList>
    </citation>
    <scope>NUCLEOTIDE SEQUENCE [LARGE SCALE GENOMIC DNA]</scope>
    <source>
        <strain evidence="5 6">AN110305</strain>
    </source>
</reference>
<dbReference type="PANTHER" id="PTHR16301:SF20">
    <property type="entry name" value="IMPACT FAMILY MEMBER YIGZ"/>
    <property type="match status" value="1"/>
</dbReference>
<feature type="domain" description="Impact N-terminal" evidence="3">
    <location>
        <begin position="19"/>
        <end position="124"/>
    </location>
</feature>
<dbReference type="InterPro" id="IPR015269">
    <property type="entry name" value="UPF0029_Impact_C"/>
</dbReference>
<evidence type="ECO:0000313" key="6">
    <source>
        <dbReference type="Proteomes" id="UP000323454"/>
    </source>
</evidence>
<sequence length="209" mass="22481">MPEQYHVVACQGTHEIEIKKSRFLCSLGRAEDERAAEEFIAAVRKAHWNATHNCTAYRIGPGGQAQKTNDDGEPGGTAGVPMLEVLRRREVTDTVAVVTRHFGGVMLGAGGLIRAYSRAVAEAIDAVGLVRRVPFRAMTVTVGHAEAGRLEHALHGSPYLLGEISYAERVTVLVHVPIGEVDAFAHWIAEQSNGRADVAVGGEVLLELP</sequence>
<organism evidence="5 6">
    <name type="scientific">Solihabitans fulvus</name>
    <dbReference type="NCBI Taxonomy" id="1892852"/>
    <lineage>
        <taxon>Bacteria</taxon>
        <taxon>Bacillati</taxon>
        <taxon>Actinomycetota</taxon>
        <taxon>Actinomycetes</taxon>
        <taxon>Pseudonocardiales</taxon>
        <taxon>Pseudonocardiaceae</taxon>
        <taxon>Solihabitans</taxon>
    </lineage>
</organism>
<dbReference type="GO" id="GO:0006446">
    <property type="term" value="P:regulation of translational initiation"/>
    <property type="evidence" value="ECO:0007669"/>
    <property type="project" value="TreeGrafter"/>
</dbReference>
<dbReference type="InterPro" id="IPR036956">
    <property type="entry name" value="Impact_N_sf"/>
</dbReference>
<dbReference type="InterPro" id="IPR020568">
    <property type="entry name" value="Ribosomal_Su5_D2-typ_SF"/>
</dbReference>
<dbReference type="NCBIfam" id="TIGR00257">
    <property type="entry name" value="IMPACT_YIGZ"/>
    <property type="match status" value="1"/>
</dbReference>
<dbReference type="InterPro" id="IPR035647">
    <property type="entry name" value="EFG_III/V"/>
</dbReference>
<dbReference type="GO" id="GO:0005737">
    <property type="term" value="C:cytoplasm"/>
    <property type="evidence" value="ECO:0007669"/>
    <property type="project" value="TreeGrafter"/>
</dbReference>
<dbReference type="SUPFAM" id="SSF54980">
    <property type="entry name" value="EF-G C-terminal domain-like"/>
    <property type="match status" value="1"/>
</dbReference>